<dbReference type="InterPro" id="IPR013098">
    <property type="entry name" value="Ig_I-set"/>
</dbReference>
<evidence type="ECO:0000256" key="2">
    <source>
        <dbReference type="ARBA" id="ARBA00023319"/>
    </source>
</evidence>
<comment type="similarity">
    <text evidence="1">Belongs to the protein kinase superfamily. CAMK Ser/Thr protein kinase family.</text>
</comment>
<dbReference type="FunFam" id="2.60.40.10:FF:000672">
    <property type="entry name" value="Titin a"/>
    <property type="match status" value="1"/>
</dbReference>
<feature type="region of interest" description="Disordered" evidence="3">
    <location>
        <begin position="898"/>
        <end position="919"/>
    </location>
</feature>
<dbReference type="InterPro" id="IPR003598">
    <property type="entry name" value="Ig_sub2"/>
</dbReference>
<dbReference type="SMART" id="SM00408">
    <property type="entry name" value="IGc2"/>
    <property type="match status" value="4"/>
</dbReference>
<keyword evidence="6" id="KW-1185">Reference proteome</keyword>
<feature type="region of interest" description="Disordered" evidence="3">
    <location>
        <begin position="617"/>
        <end position="661"/>
    </location>
</feature>
<dbReference type="InterPro" id="IPR003599">
    <property type="entry name" value="Ig_sub"/>
</dbReference>
<proteinExistence type="inferred from homology"/>
<evidence type="ECO:0000256" key="1">
    <source>
        <dbReference type="ARBA" id="ARBA00006692"/>
    </source>
</evidence>
<dbReference type="SMART" id="SM00409">
    <property type="entry name" value="IG"/>
    <property type="match status" value="4"/>
</dbReference>
<organism evidence="5 6">
    <name type="scientific">Coregonus suidteri</name>
    <dbReference type="NCBI Taxonomy" id="861788"/>
    <lineage>
        <taxon>Eukaryota</taxon>
        <taxon>Metazoa</taxon>
        <taxon>Chordata</taxon>
        <taxon>Craniata</taxon>
        <taxon>Vertebrata</taxon>
        <taxon>Euteleostomi</taxon>
        <taxon>Actinopterygii</taxon>
        <taxon>Neopterygii</taxon>
        <taxon>Teleostei</taxon>
        <taxon>Protacanthopterygii</taxon>
        <taxon>Salmoniformes</taxon>
        <taxon>Salmonidae</taxon>
        <taxon>Coregoninae</taxon>
        <taxon>Coregonus</taxon>
    </lineage>
</organism>
<evidence type="ECO:0000313" key="5">
    <source>
        <dbReference type="EMBL" id="KAK6309907.1"/>
    </source>
</evidence>
<dbReference type="InterPro" id="IPR013783">
    <property type="entry name" value="Ig-like_fold"/>
</dbReference>
<dbReference type="PANTHER" id="PTHR47633:SF4">
    <property type="entry name" value="MYOPALLADIN ISOFORM X1"/>
    <property type="match status" value="1"/>
</dbReference>
<protein>
    <recommendedName>
        <fullName evidence="4">Ig-like domain-containing protein</fullName>
    </recommendedName>
</protein>
<sequence>MHGSSEEGGHVRFVCNIENYDETTKATWYFGTRQLTASHKYEISYINGVASIYVKEIETSDDGVYRCKVVSQDGEDSTYGELFVETVRCYREHFIGRSLTKKRKLDKQRLMQRPPEFTLPLYNRAAYIGEDVRFGVTITVHPEPTVTWLKAGQKIKRDDKKYTFISDKGLYQLMIHNLDLDDDAEYTVMAHNKFGEDSCTARLTVTPHPVSEDTMRPMFKRLLANVECVEGHSVRFDLRVSGTPAPTLKWEKDGRPLEFNQQITVVQEDVDYHVLHVRETLVEDSGLYKVTATNCVGSVSCQATLKVDRITYKRREYKSEAEQQKYVQQQIDKTLKMAQRLSTTEVTGLNPEAQEALKHAADIYKPAVSTKHCEGEFDITEEKPFVHIEERKLRMPYEIPESRVHDARVLNEDLLIKHFVPLSDMKWYKKLRDQYEIPERMEKIVQKRQKRIRLSRWEQFYVMPLPRITDQYRPRWRIPKLTQDDLETVRPARRSPSPGSEASFRSRRRSLGDMSDEELLQPIDDYLSMKKTEEERLQLEEELELGFSASPQGSPVRFELSALRHEETKHVARREVSQVTEHKVKRTKVSQFMRRRRSLSPTYIELMRPVSELIRAPRPRPLEPEEIVERRSPTPERTRPRSPSPPASAERSSRSSSRFERSARFDIMSRYESRKAALKSERKYQTVTQTPFSLDHAPRVTVRMRSHRVPCGQNTKFTLNVQAKPMAEIQWFHNGQLIQESEKLRFTNVSGVLSIQIRDCQAEDSGTYRVVCSNSKGEASDYGILDVSGGEFSTYTSRRKDEDAPQPFVPDITKTDHYHISSFKAASSSATHMEVKESKSKLTESRETYDRYDSSERFVSASEKYAASAKYASTEYLSSAASLSSASSEKFRLTERYVSGERQASSEKDLKHMLHLKQN</sequence>
<feature type="compositionally biased region" description="Basic and acidic residues" evidence="3">
    <location>
        <begin position="651"/>
        <end position="661"/>
    </location>
</feature>
<keyword evidence="2" id="KW-0393">Immunoglobulin domain</keyword>
<evidence type="ECO:0000313" key="6">
    <source>
        <dbReference type="Proteomes" id="UP001356427"/>
    </source>
</evidence>
<dbReference type="Pfam" id="PF07679">
    <property type="entry name" value="I-set"/>
    <property type="match status" value="4"/>
</dbReference>
<feature type="compositionally biased region" description="Basic and acidic residues" evidence="3">
    <location>
        <begin position="620"/>
        <end position="639"/>
    </location>
</feature>
<feature type="region of interest" description="Disordered" evidence="3">
    <location>
        <begin position="487"/>
        <end position="512"/>
    </location>
</feature>
<dbReference type="Proteomes" id="UP001356427">
    <property type="component" value="Unassembled WGS sequence"/>
</dbReference>
<dbReference type="PANTHER" id="PTHR47633">
    <property type="entry name" value="IMMUNOGLOBULIN"/>
    <property type="match status" value="1"/>
</dbReference>
<comment type="caution">
    <text evidence="5">The sequence shown here is derived from an EMBL/GenBank/DDBJ whole genome shotgun (WGS) entry which is preliminary data.</text>
</comment>
<dbReference type="FunFam" id="2.60.40.10:FF:000867">
    <property type="entry name" value="Titin a"/>
    <property type="match status" value="1"/>
</dbReference>
<dbReference type="Gene3D" id="2.60.40.10">
    <property type="entry name" value="Immunoglobulins"/>
    <property type="match status" value="4"/>
</dbReference>
<dbReference type="AlphaFoldDB" id="A0AAN8R2F7"/>
<evidence type="ECO:0000256" key="3">
    <source>
        <dbReference type="SAM" id="MobiDB-lite"/>
    </source>
</evidence>
<dbReference type="PROSITE" id="PS50835">
    <property type="entry name" value="IG_LIKE"/>
    <property type="match status" value="4"/>
</dbReference>
<dbReference type="EMBL" id="JAGTTL010000017">
    <property type="protein sequence ID" value="KAK6309907.1"/>
    <property type="molecule type" value="Genomic_DNA"/>
</dbReference>
<feature type="domain" description="Ig-like" evidence="4">
    <location>
        <begin position="115"/>
        <end position="206"/>
    </location>
</feature>
<name>A0AAN8R2F7_9TELE</name>
<dbReference type="SUPFAM" id="SSF48726">
    <property type="entry name" value="Immunoglobulin"/>
    <property type="match status" value="4"/>
</dbReference>
<feature type="domain" description="Ig-like" evidence="4">
    <location>
        <begin position="1"/>
        <end position="83"/>
    </location>
</feature>
<dbReference type="InterPro" id="IPR036179">
    <property type="entry name" value="Ig-like_dom_sf"/>
</dbReference>
<accession>A0AAN8R2F7</accession>
<dbReference type="InterPro" id="IPR007110">
    <property type="entry name" value="Ig-like_dom"/>
</dbReference>
<feature type="domain" description="Ig-like" evidence="4">
    <location>
        <begin position="698"/>
        <end position="788"/>
    </location>
</feature>
<evidence type="ECO:0000259" key="4">
    <source>
        <dbReference type="PROSITE" id="PS50835"/>
    </source>
</evidence>
<feature type="domain" description="Ig-like" evidence="4">
    <location>
        <begin position="217"/>
        <end position="306"/>
    </location>
</feature>
<gene>
    <name evidence="5" type="ORF">J4Q44_G00197880</name>
</gene>
<reference evidence="5 6" key="1">
    <citation type="submission" date="2021-04" db="EMBL/GenBank/DDBJ databases">
        <authorList>
            <person name="De Guttry C."/>
            <person name="Zahm M."/>
            <person name="Klopp C."/>
            <person name="Cabau C."/>
            <person name="Louis A."/>
            <person name="Berthelot C."/>
            <person name="Parey E."/>
            <person name="Roest Crollius H."/>
            <person name="Montfort J."/>
            <person name="Robinson-Rechavi M."/>
            <person name="Bucao C."/>
            <person name="Bouchez O."/>
            <person name="Gislard M."/>
            <person name="Lluch J."/>
            <person name="Milhes M."/>
            <person name="Lampietro C."/>
            <person name="Lopez Roques C."/>
            <person name="Donnadieu C."/>
            <person name="Braasch I."/>
            <person name="Desvignes T."/>
            <person name="Postlethwait J."/>
            <person name="Bobe J."/>
            <person name="Wedekind C."/>
            <person name="Guiguen Y."/>
        </authorList>
    </citation>
    <scope>NUCLEOTIDE SEQUENCE [LARGE SCALE GENOMIC DNA]</scope>
    <source>
        <strain evidence="5">Cs_M1</strain>
        <tissue evidence="5">Blood</tissue>
    </source>
</reference>
<dbReference type="FunFam" id="2.60.40.10:FF:000080">
    <property type="entry name" value="Myosin light chain kinase, smooth muscle"/>
    <property type="match status" value="1"/>
</dbReference>
<feature type="compositionally biased region" description="Basic and acidic residues" evidence="3">
    <location>
        <begin position="898"/>
        <end position="912"/>
    </location>
</feature>